<proteinExistence type="inferred from homology"/>
<name>A0A212C0G8_CEREH</name>
<dbReference type="SUPFAM" id="SSF52540">
    <property type="entry name" value="P-loop containing nucleoside triphosphate hydrolases"/>
    <property type="match status" value="1"/>
</dbReference>
<comment type="caution">
    <text evidence="6">The sequence shown here is derived from an EMBL/GenBank/DDBJ whole genome shotgun (WGS) entry which is preliminary data.</text>
</comment>
<reference evidence="6 7" key="1">
    <citation type="journal article" date="2018" name="Mol. Genet. Genomics">
        <title>The red deer Cervus elaphus genome CerEla1.0: sequencing, annotating, genes, and chromosomes.</title>
        <authorList>
            <person name="Bana N.A."/>
            <person name="Nyiri A."/>
            <person name="Nagy J."/>
            <person name="Frank K."/>
            <person name="Nagy T."/>
            <person name="Steger V."/>
            <person name="Schiller M."/>
            <person name="Lakatos P."/>
            <person name="Sugar L."/>
            <person name="Horn P."/>
            <person name="Barta E."/>
            <person name="Orosz L."/>
        </authorList>
    </citation>
    <scope>NUCLEOTIDE SEQUENCE [LARGE SCALE GENOMIC DNA]</scope>
    <source>
        <strain evidence="6">Hungarian</strain>
    </source>
</reference>
<dbReference type="Gene3D" id="2.30.30.40">
    <property type="entry name" value="SH3 Domains"/>
    <property type="match status" value="1"/>
</dbReference>
<evidence type="ECO:0000256" key="3">
    <source>
        <dbReference type="PROSITE-ProRule" id="PRU00192"/>
    </source>
</evidence>
<evidence type="ECO:0000313" key="6">
    <source>
        <dbReference type="EMBL" id="OWJ99492.1"/>
    </source>
</evidence>
<evidence type="ECO:0000256" key="1">
    <source>
        <dbReference type="ARBA" id="ARBA00007014"/>
    </source>
</evidence>
<evidence type="ECO:0000256" key="2">
    <source>
        <dbReference type="ARBA" id="ARBA00022443"/>
    </source>
</evidence>
<dbReference type="InterPro" id="IPR008145">
    <property type="entry name" value="GK/Ca_channel_bsu"/>
</dbReference>
<keyword evidence="7" id="KW-1185">Reference proteome</keyword>
<dbReference type="SMART" id="SM00326">
    <property type="entry name" value="SH3"/>
    <property type="match status" value="1"/>
</dbReference>
<gene>
    <name evidence="6" type="ORF">Celaphus_00009710</name>
</gene>
<feature type="domain" description="Guanylate kinase-like" evidence="5">
    <location>
        <begin position="168"/>
        <end position="343"/>
    </location>
</feature>
<comment type="similarity">
    <text evidence="1">Belongs to the MAGUK family.</text>
</comment>
<dbReference type="OrthoDB" id="439127at2759"/>
<dbReference type="SUPFAM" id="SSF50044">
    <property type="entry name" value="SH3-domain"/>
    <property type="match status" value="1"/>
</dbReference>
<feature type="domain" description="SH3" evidence="4">
    <location>
        <begin position="32"/>
        <end position="102"/>
    </location>
</feature>
<dbReference type="InterPro" id="IPR036028">
    <property type="entry name" value="SH3-like_dom_sf"/>
</dbReference>
<evidence type="ECO:0000313" key="7">
    <source>
        <dbReference type="Proteomes" id="UP000242450"/>
    </source>
</evidence>
<protein>
    <recommendedName>
        <fullName evidence="8">MAGUK p55 subfamily member 7</fullName>
    </recommendedName>
</protein>
<evidence type="ECO:0008006" key="8">
    <source>
        <dbReference type="Google" id="ProtNLM"/>
    </source>
</evidence>
<dbReference type="AlphaFoldDB" id="A0A212C0G8"/>
<dbReference type="PROSITE" id="PS50052">
    <property type="entry name" value="GUANYLATE_KINASE_2"/>
    <property type="match status" value="1"/>
</dbReference>
<dbReference type="PANTHER" id="PTHR23122">
    <property type="entry name" value="MEMBRANE-ASSOCIATED GUANYLATE KINASE MAGUK"/>
    <property type="match status" value="1"/>
</dbReference>
<dbReference type="PROSITE" id="PS50002">
    <property type="entry name" value="SH3"/>
    <property type="match status" value="1"/>
</dbReference>
<dbReference type="InterPro" id="IPR008144">
    <property type="entry name" value="Guanylate_kin-like_dom"/>
</dbReference>
<dbReference type="InterPro" id="IPR050716">
    <property type="entry name" value="MAGUK"/>
</dbReference>
<dbReference type="SMART" id="SM00072">
    <property type="entry name" value="GuKc"/>
    <property type="match status" value="1"/>
</dbReference>
<dbReference type="InterPro" id="IPR001452">
    <property type="entry name" value="SH3_domain"/>
</dbReference>
<dbReference type="Pfam" id="PF00625">
    <property type="entry name" value="Guanylate_kin"/>
    <property type="match status" value="1"/>
</dbReference>
<dbReference type="Proteomes" id="UP000242450">
    <property type="component" value="Chromosome X"/>
</dbReference>
<dbReference type="InterPro" id="IPR020590">
    <property type="entry name" value="Guanylate_kinase_CS"/>
</dbReference>
<evidence type="ECO:0000259" key="5">
    <source>
        <dbReference type="PROSITE" id="PS50052"/>
    </source>
</evidence>
<dbReference type="FunFam" id="2.30.30.40:FF:000159">
    <property type="entry name" value="MAGUK p55 subfamily member 7"/>
    <property type="match status" value="1"/>
</dbReference>
<dbReference type="EMBL" id="MKHE01000034">
    <property type="protein sequence ID" value="OWJ99492.1"/>
    <property type="molecule type" value="Genomic_DNA"/>
</dbReference>
<dbReference type="InterPro" id="IPR027417">
    <property type="entry name" value="P-loop_NTPase"/>
</dbReference>
<dbReference type="Pfam" id="PF00018">
    <property type="entry name" value="SH3_1"/>
    <property type="match status" value="1"/>
</dbReference>
<evidence type="ECO:0000259" key="4">
    <source>
        <dbReference type="PROSITE" id="PS50002"/>
    </source>
</evidence>
<accession>A0A212C0G8</accession>
<organism evidence="6 7">
    <name type="scientific">Cervus elaphus hippelaphus</name>
    <name type="common">European red deer</name>
    <dbReference type="NCBI Taxonomy" id="46360"/>
    <lineage>
        <taxon>Eukaryota</taxon>
        <taxon>Metazoa</taxon>
        <taxon>Chordata</taxon>
        <taxon>Craniata</taxon>
        <taxon>Vertebrata</taxon>
        <taxon>Euteleostomi</taxon>
        <taxon>Mammalia</taxon>
        <taxon>Eutheria</taxon>
        <taxon>Laurasiatheria</taxon>
        <taxon>Artiodactyla</taxon>
        <taxon>Ruminantia</taxon>
        <taxon>Pecora</taxon>
        <taxon>Cervidae</taxon>
        <taxon>Cervinae</taxon>
        <taxon>Cervus</taxon>
    </lineage>
</organism>
<keyword evidence="2 3" id="KW-0728">SH3 domain</keyword>
<dbReference type="PROSITE" id="PS00856">
    <property type="entry name" value="GUANYLATE_KINASE_1"/>
    <property type="match status" value="1"/>
</dbReference>
<dbReference type="Gene3D" id="3.40.50.300">
    <property type="entry name" value="P-loop containing nucleotide triphosphate hydrolases"/>
    <property type="match status" value="1"/>
</dbReference>
<sequence>MIQEIILILAQSQGAITFKIIHSIKEEAPSKEGKMFIKAVFDYDPNEDKAIPCKEAGLSFKKGDILQIMSQDDATWWQAKHEGDANPRAGLNPSKPFQERRLALRRPEILVQPLKVSSRKSSGFRRTFHLSRKDKKTNKSMYECKKSDQYDTANVPTYEEVTPYHRFNEVKRKLLNSNTEQYSVTVPYTTRPRRSQENDGVEYIFISKHSLRHLFERNKFIEYGEYKNNYYTSIDSVWSVLAKNSLLDVQPHTMKHLRILEYKPYVIFIRPLSIGRLRETRKNAKIISSRDDQGAAKPFMEDDFQEMIKSAQIMESQYGHLFDKTIVNDGLKLNIQKPKIMASGPITSWQIDGETVETVVDLIFFGSKITADVNWLHS</sequence>